<organism evidence="3 4">
    <name type="scientific">Curtobacterium salicis</name>
    <dbReference type="NCBI Taxonomy" id="1779862"/>
    <lineage>
        <taxon>Bacteria</taxon>
        <taxon>Bacillati</taxon>
        <taxon>Actinomycetota</taxon>
        <taxon>Actinomycetes</taxon>
        <taxon>Micrococcales</taxon>
        <taxon>Microbacteriaceae</taxon>
        <taxon>Curtobacterium</taxon>
    </lineage>
</organism>
<dbReference type="EMBL" id="JAAOYO010000002">
    <property type="protein sequence ID" value="NII40271.1"/>
    <property type="molecule type" value="Genomic_DNA"/>
</dbReference>
<gene>
    <name evidence="3" type="ORF">E9228_000907</name>
</gene>
<reference evidence="3 4" key="1">
    <citation type="submission" date="2020-03" db="EMBL/GenBank/DDBJ databases">
        <title>Above-ground endophytic microbial communities from plants in different locations in the United States.</title>
        <authorList>
            <person name="Frank C."/>
        </authorList>
    </citation>
    <scope>NUCLEOTIDE SEQUENCE [LARGE SCALE GENOMIC DNA]</scope>
    <source>
        <strain evidence="3 4">WW7</strain>
    </source>
</reference>
<feature type="region of interest" description="Disordered" evidence="1">
    <location>
        <begin position="100"/>
        <end position="163"/>
    </location>
</feature>
<feature type="transmembrane region" description="Helical" evidence="2">
    <location>
        <begin position="27"/>
        <end position="44"/>
    </location>
</feature>
<protein>
    <submittedName>
        <fullName evidence="3">Uncharacterized protein</fullName>
    </submittedName>
</protein>
<keyword evidence="4" id="KW-1185">Reference proteome</keyword>
<evidence type="ECO:0000256" key="1">
    <source>
        <dbReference type="SAM" id="MobiDB-lite"/>
    </source>
</evidence>
<evidence type="ECO:0000313" key="3">
    <source>
        <dbReference type="EMBL" id="NII40271.1"/>
    </source>
</evidence>
<dbReference type="RefSeq" id="WP_166779443.1">
    <property type="nucleotide sequence ID" value="NZ_JAAOYO010000002.1"/>
</dbReference>
<dbReference type="Proteomes" id="UP001318300">
    <property type="component" value="Unassembled WGS sequence"/>
</dbReference>
<keyword evidence="2" id="KW-1133">Transmembrane helix</keyword>
<sequence length="163" mass="18518">MVENSNSMPTAPKYGSLHDHLDRQSRGFASGFVFLTFLLVARNIKQICDFLKAKEIADRRAAENRPPRRLPIRRCRDREFFRDYTGTRPGGVPDLEVRQARAKERREKEAKAAAANASRSTRARKGATEQGSAHKTQNEERPATNRLRASLRCWVLESPPRSG</sequence>
<name>A0ABX0T463_9MICO</name>
<keyword evidence="2" id="KW-0472">Membrane</keyword>
<evidence type="ECO:0000313" key="4">
    <source>
        <dbReference type="Proteomes" id="UP001318300"/>
    </source>
</evidence>
<feature type="compositionally biased region" description="Basic and acidic residues" evidence="1">
    <location>
        <begin position="100"/>
        <end position="111"/>
    </location>
</feature>
<keyword evidence="2" id="KW-0812">Transmembrane</keyword>
<evidence type="ECO:0000256" key="2">
    <source>
        <dbReference type="SAM" id="Phobius"/>
    </source>
</evidence>
<comment type="caution">
    <text evidence="3">The sequence shown here is derived from an EMBL/GenBank/DDBJ whole genome shotgun (WGS) entry which is preliminary data.</text>
</comment>
<proteinExistence type="predicted"/>
<accession>A0ABX0T463</accession>